<accession>A0ACC3DS96</accession>
<reference evidence="1" key="1">
    <citation type="submission" date="2024-09" db="EMBL/GenBank/DDBJ databases">
        <title>Black Yeasts Isolated from many extreme environments.</title>
        <authorList>
            <person name="Coleine C."/>
            <person name="Stajich J.E."/>
            <person name="Selbmann L."/>
        </authorList>
    </citation>
    <scope>NUCLEOTIDE SEQUENCE</scope>
    <source>
        <strain evidence="1">CCFEE 5737</strain>
    </source>
</reference>
<dbReference type="Proteomes" id="UP001186974">
    <property type="component" value="Unassembled WGS sequence"/>
</dbReference>
<comment type="caution">
    <text evidence="1">The sequence shown here is derived from an EMBL/GenBank/DDBJ whole genome shotgun (WGS) entry which is preliminary data.</text>
</comment>
<sequence length="339" mass="37763">MAEVSKTTRDALKQAWVLDGVLPEVDLDNDIHEVFDQANWSISTTGDPKPMPGAMYQKLVPAFRLASLLLTTDSSLAWFHHVQNGEIITAGESSFLACRSPQSLLRDSVSPSELRALNARSRQLLLPFRQANVTFTLGPPNDEHRKDVQREFKAGSYARSYNYLPSHPAEIYINSAWLTYLRATKNEFDAASAQEKSRFWVNTAIVLGHEMAHVGGWLSGVPDEPLHVCGAPEAEHGYSWENAVIGGSIWLTSLPAGDFGMYSWGAPNGSNPDDEAVMWPVEMPWILSLLQKQYWTGLQTSRGVEIVLPTFKFRVTRRARPDPGTRRPKSKPSSTSKKP</sequence>
<evidence type="ECO:0000313" key="2">
    <source>
        <dbReference type="Proteomes" id="UP001186974"/>
    </source>
</evidence>
<keyword evidence="2" id="KW-1185">Reference proteome</keyword>
<organism evidence="1 2">
    <name type="scientific">Coniosporium uncinatum</name>
    <dbReference type="NCBI Taxonomy" id="93489"/>
    <lineage>
        <taxon>Eukaryota</taxon>
        <taxon>Fungi</taxon>
        <taxon>Dikarya</taxon>
        <taxon>Ascomycota</taxon>
        <taxon>Pezizomycotina</taxon>
        <taxon>Dothideomycetes</taxon>
        <taxon>Dothideomycetes incertae sedis</taxon>
        <taxon>Coniosporium</taxon>
    </lineage>
</organism>
<evidence type="ECO:0000313" key="1">
    <source>
        <dbReference type="EMBL" id="KAK3079411.1"/>
    </source>
</evidence>
<gene>
    <name evidence="1" type="ORF">LTS18_004927</name>
</gene>
<dbReference type="EMBL" id="JAWDJW010001160">
    <property type="protein sequence ID" value="KAK3079411.1"/>
    <property type="molecule type" value="Genomic_DNA"/>
</dbReference>
<name>A0ACC3DS96_9PEZI</name>
<proteinExistence type="predicted"/>
<protein>
    <submittedName>
        <fullName evidence="1">Uncharacterized protein</fullName>
    </submittedName>
</protein>